<dbReference type="CDD" id="cd06170">
    <property type="entry name" value="LuxR_C_like"/>
    <property type="match status" value="1"/>
</dbReference>
<dbReference type="SMART" id="SM00421">
    <property type="entry name" value="HTH_LUXR"/>
    <property type="match status" value="1"/>
</dbReference>
<keyword evidence="6" id="KW-1185">Reference proteome</keyword>
<dbReference type="InterPro" id="IPR036388">
    <property type="entry name" value="WH-like_DNA-bd_sf"/>
</dbReference>
<evidence type="ECO:0000259" key="4">
    <source>
        <dbReference type="PROSITE" id="PS50043"/>
    </source>
</evidence>
<dbReference type="Pfam" id="PF00196">
    <property type="entry name" value="GerE"/>
    <property type="match status" value="1"/>
</dbReference>
<comment type="caution">
    <text evidence="5">The sequence shown here is derived from an EMBL/GenBank/DDBJ whole genome shotgun (WGS) entry which is preliminary data.</text>
</comment>
<dbReference type="PROSITE" id="PS00622">
    <property type="entry name" value="HTH_LUXR_1"/>
    <property type="match status" value="1"/>
</dbReference>
<protein>
    <submittedName>
        <fullName evidence="5">Helix-turn-helix transcriptional regulator</fullName>
    </submittedName>
</protein>
<evidence type="ECO:0000256" key="1">
    <source>
        <dbReference type="ARBA" id="ARBA00023015"/>
    </source>
</evidence>
<dbReference type="PANTHER" id="PTHR44688:SF16">
    <property type="entry name" value="DNA-BINDING TRANSCRIPTIONAL ACTIVATOR DEVR_DOSR"/>
    <property type="match status" value="1"/>
</dbReference>
<dbReference type="SUPFAM" id="SSF46894">
    <property type="entry name" value="C-terminal effector domain of the bipartite response regulators"/>
    <property type="match status" value="1"/>
</dbReference>
<accession>A0ABS9BP55</accession>
<dbReference type="RefSeq" id="WP_234859991.1">
    <property type="nucleotide sequence ID" value="NZ_JAKEVZ010000001.1"/>
</dbReference>
<dbReference type="PROSITE" id="PS50043">
    <property type="entry name" value="HTH_LUXR_2"/>
    <property type="match status" value="1"/>
</dbReference>
<sequence>MKPDEKIPSDLFQFSKQLLGNPPEYYEELLNNLLETHPVVKSFHSLGPMAYYIFSYVDLGIKFLSPNIFGKLFRLSEQEAQKKLGELGMNYTFSIMHPADKKILTEDCFRLAEEIAKEIPIGSRDKVRYTNNYRALRGDGTYGKYLSQFCVVPDRETGYPLIGLGTITDISDQKTDNKIIFKAEFYDELSGHKEFTKVFIPADNPISTLSERELEIAHLIAQGDSSEEIAEKLFISPFTVKAHKRNIFEKMQVRKATELASKL</sequence>
<keyword evidence="3" id="KW-0804">Transcription</keyword>
<dbReference type="InterPro" id="IPR000792">
    <property type="entry name" value="Tscrpt_reg_LuxR_C"/>
</dbReference>
<dbReference type="InterPro" id="IPR016032">
    <property type="entry name" value="Sig_transdc_resp-reg_C-effctor"/>
</dbReference>
<dbReference type="Gene3D" id="3.30.450.20">
    <property type="entry name" value="PAS domain"/>
    <property type="match status" value="1"/>
</dbReference>
<proteinExistence type="predicted"/>
<evidence type="ECO:0000256" key="3">
    <source>
        <dbReference type="ARBA" id="ARBA00023163"/>
    </source>
</evidence>
<evidence type="ECO:0000313" key="6">
    <source>
        <dbReference type="Proteomes" id="UP001201449"/>
    </source>
</evidence>
<dbReference type="PRINTS" id="PR00038">
    <property type="entry name" value="HTHLUXR"/>
</dbReference>
<keyword evidence="2" id="KW-0238">DNA-binding</keyword>
<dbReference type="EMBL" id="JAKEVZ010000001">
    <property type="protein sequence ID" value="MCF1749844.1"/>
    <property type="molecule type" value="Genomic_DNA"/>
</dbReference>
<reference evidence="5 6" key="1">
    <citation type="submission" date="2022-01" db="EMBL/GenBank/DDBJ databases">
        <title>Mariniradius saccharolyticus sp. nov., isolated from sediment of a river.</title>
        <authorList>
            <person name="Liu H."/>
        </authorList>
    </citation>
    <scope>NUCLEOTIDE SEQUENCE [LARGE SCALE GENOMIC DNA]</scope>
    <source>
        <strain evidence="5 6">RY-2</strain>
    </source>
</reference>
<evidence type="ECO:0000313" key="5">
    <source>
        <dbReference type="EMBL" id="MCF1749844.1"/>
    </source>
</evidence>
<name>A0ABS9BP55_9BACT</name>
<evidence type="ECO:0000256" key="2">
    <source>
        <dbReference type="ARBA" id="ARBA00023125"/>
    </source>
</evidence>
<dbReference type="PANTHER" id="PTHR44688">
    <property type="entry name" value="DNA-BINDING TRANSCRIPTIONAL ACTIVATOR DEVR_DOSR"/>
    <property type="match status" value="1"/>
</dbReference>
<gene>
    <name evidence="5" type="ORF">L0U89_02070</name>
</gene>
<keyword evidence="1" id="KW-0805">Transcription regulation</keyword>
<dbReference type="Gene3D" id="1.10.10.10">
    <property type="entry name" value="Winged helix-like DNA-binding domain superfamily/Winged helix DNA-binding domain"/>
    <property type="match status" value="1"/>
</dbReference>
<organism evidence="5 6">
    <name type="scientific">Mariniradius sediminis</name>
    <dbReference type="NCBI Taxonomy" id="2909237"/>
    <lineage>
        <taxon>Bacteria</taxon>
        <taxon>Pseudomonadati</taxon>
        <taxon>Bacteroidota</taxon>
        <taxon>Cytophagia</taxon>
        <taxon>Cytophagales</taxon>
        <taxon>Cyclobacteriaceae</taxon>
        <taxon>Mariniradius</taxon>
    </lineage>
</organism>
<dbReference type="Proteomes" id="UP001201449">
    <property type="component" value="Unassembled WGS sequence"/>
</dbReference>
<feature type="domain" description="HTH luxR-type" evidence="4">
    <location>
        <begin position="202"/>
        <end position="263"/>
    </location>
</feature>